<reference evidence="7" key="1">
    <citation type="submission" date="2023-04" db="EMBL/GenBank/DDBJ databases">
        <authorList>
            <person name="Vijverberg K."/>
            <person name="Xiong W."/>
            <person name="Schranz E."/>
        </authorList>
    </citation>
    <scope>NUCLEOTIDE SEQUENCE</scope>
</reference>
<keyword evidence="3 6" id="KW-0479">Metal-binding</keyword>
<evidence type="ECO:0008006" key="9">
    <source>
        <dbReference type="Google" id="ProtNLM"/>
    </source>
</evidence>
<dbReference type="SUPFAM" id="SSF48264">
    <property type="entry name" value="Cytochrome P450"/>
    <property type="match status" value="1"/>
</dbReference>
<evidence type="ECO:0000313" key="8">
    <source>
        <dbReference type="Proteomes" id="UP001177003"/>
    </source>
</evidence>
<evidence type="ECO:0000256" key="3">
    <source>
        <dbReference type="ARBA" id="ARBA00022723"/>
    </source>
</evidence>
<comment type="cofactor">
    <cofactor evidence="1 6">
        <name>heme</name>
        <dbReference type="ChEBI" id="CHEBI:30413"/>
    </cofactor>
</comment>
<keyword evidence="5 6" id="KW-0408">Iron</keyword>
<dbReference type="CDD" id="cd11064">
    <property type="entry name" value="CYP86A"/>
    <property type="match status" value="1"/>
</dbReference>
<name>A0AA35ZYK9_LACSI</name>
<dbReference type="Proteomes" id="UP001177003">
    <property type="component" value="Chromosome 9"/>
</dbReference>
<evidence type="ECO:0000313" key="7">
    <source>
        <dbReference type="EMBL" id="CAI9301295.1"/>
    </source>
</evidence>
<keyword evidence="6" id="KW-0349">Heme</keyword>
<dbReference type="InterPro" id="IPR002401">
    <property type="entry name" value="Cyt_P450_E_grp-I"/>
</dbReference>
<evidence type="ECO:0000256" key="5">
    <source>
        <dbReference type="ARBA" id="ARBA00023004"/>
    </source>
</evidence>
<feature type="binding site" description="axial binding residue" evidence="6">
    <location>
        <position position="510"/>
    </location>
    <ligand>
        <name>heme</name>
        <dbReference type="ChEBI" id="CHEBI:30413"/>
    </ligand>
    <ligandPart>
        <name>Fe</name>
        <dbReference type="ChEBI" id="CHEBI:18248"/>
    </ligandPart>
</feature>
<dbReference type="PANTHER" id="PTHR24296">
    <property type="entry name" value="CYTOCHROME P450"/>
    <property type="match status" value="1"/>
</dbReference>
<dbReference type="GO" id="GO:0005506">
    <property type="term" value="F:iron ion binding"/>
    <property type="evidence" value="ECO:0007669"/>
    <property type="project" value="InterPro"/>
</dbReference>
<evidence type="ECO:0000256" key="4">
    <source>
        <dbReference type="ARBA" id="ARBA00023002"/>
    </source>
</evidence>
<organism evidence="7 8">
    <name type="scientific">Lactuca saligna</name>
    <name type="common">Willowleaf lettuce</name>
    <dbReference type="NCBI Taxonomy" id="75948"/>
    <lineage>
        <taxon>Eukaryota</taxon>
        <taxon>Viridiplantae</taxon>
        <taxon>Streptophyta</taxon>
        <taxon>Embryophyta</taxon>
        <taxon>Tracheophyta</taxon>
        <taxon>Spermatophyta</taxon>
        <taxon>Magnoliopsida</taxon>
        <taxon>eudicotyledons</taxon>
        <taxon>Gunneridae</taxon>
        <taxon>Pentapetalae</taxon>
        <taxon>asterids</taxon>
        <taxon>campanulids</taxon>
        <taxon>Asterales</taxon>
        <taxon>Asteraceae</taxon>
        <taxon>Cichorioideae</taxon>
        <taxon>Cichorieae</taxon>
        <taxon>Lactucinae</taxon>
        <taxon>Lactuca</taxon>
    </lineage>
</organism>
<dbReference type="EMBL" id="OX465085">
    <property type="protein sequence ID" value="CAI9301295.1"/>
    <property type="molecule type" value="Genomic_DNA"/>
</dbReference>
<accession>A0AA35ZYK9</accession>
<evidence type="ECO:0000256" key="6">
    <source>
        <dbReference type="PIRSR" id="PIRSR602401-1"/>
    </source>
</evidence>
<dbReference type="GO" id="GO:0020037">
    <property type="term" value="F:heme binding"/>
    <property type="evidence" value="ECO:0007669"/>
    <property type="project" value="InterPro"/>
</dbReference>
<dbReference type="Pfam" id="PF00067">
    <property type="entry name" value="p450"/>
    <property type="match status" value="1"/>
</dbReference>
<proteinExistence type="inferred from homology"/>
<gene>
    <name evidence="7" type="ORF">LSALG_LOCUS39856</name>
</gene>
<dbReference type="InterPro" id="IPR036396">
    <property type="entry name" value="Cyt_P450_sf"/>
</dbReference>
<dbReference type="InterPro" id="IPR001128">
    <property type="entry name" value="Cyt_P450"/>
</dbReference>
<dbReference type="Gene3D" id="1.10.630.10">
    <property type="entry name" value="Cytochrome P450"/>
    <property type="match status" value="1"/>
</dbReference>
<sequence length="537" mass="61763">MPVIYQIPHLGRFDLFAFEHACPDIGFFLAHAAVKVLSGFLLYVPSPSPEFNLTMDGNASLEVDGTYDVHFGRQQRTPKSSMPINWPLLGMTPSLLWNFNHVHDYMTDVLRNNGGTIMYKGPWFTNMDMIFTSDPANFHYISSTNFHNYPKGPDFREIFDILGDGIFNCDSKLWELQHKTTMSLFNDAGFLMLLEKTIWKNVEEELIPVLEFMSEQGSTWDLQDIFQRLTFDGICNLLMDYDPKTLSVDLPYNQLERAITKTEEAIFSRHLLPKYYWKLQKRLQIGSEKHMTEASKLSDELFYKFINEKRHKRRSNICDVVKSEQVQDYTLLTGFMREYEDKIGSFGNNHDKIIKDTLLNLLIAGRDTTSTVLTWFFYLLAKNPTAEAKIYRELHAQLGLKEGQKWRSFGAKELGKLAYLHASLCEALRLFPPVPVNHKVSQEADTLPSSHHVRKNSIIILHSYAMGRMETIWGQDVLDFKPERWLSEQGGIKQVPSYKFTAFHAGPRTCLGGGRTIIYAKCIGSSPNEVRFDGQSN</sequence>
<comment type="similarity">
    <text evidence="2">Belongs to the cytochrome P450 family.</text>
</comment>
<keyword evidence="8" id="KW-1185">Reference proteome</keyword>
<keyword evidence="4" id="KW-0560">Oxidoreductase</keyword>
<evidence type="ECO:0000256" key="1">
    <source>
        <dbReference type="ARBA" id="ARBA00001971"/>
    </source>
</evidence>
<dbReference type="GO" id="GO:0004497">
    <property type="term" value="F:monooxygenase activity"/>
    <property type="evidence" value="ECO:0007669"/>
    <property type="project" value="InterPro"/>
</dbReference>
<protein>
    <recommendedName>
        <fullName evidence="9">Cytochrome P450</fullName>
    </recommendedName>
</protein>
<dbReference type="GO" id="GO:0016705">
    <property type="term" value="F:oxidoreductase activity, acting on paired donors, with incorporation or reduction of molecular oxygen"/>
    <property type="evidence" value="ECO:0007669"/>
    <property type="project" value="InterPro"/>
</dbReference>
<dbReference type="PRINTS" id="PR00463">
    <property type="entry name" value="EP450I"/>
</dbReference>
<dbReference type="PRINTS" id="PR00385">
    <property type="entry name" value="P450"/>
</dbReference>
<dbReference type="AlphaFoldDB" id="A0AA35ZYK9"/>
<evidence type="ECO:0000256" key="2">
    <source>
        <dbReference type="ARBA" id="ARBA00010617"/>
    </source>
</evidence>